<dbReference type="EMBL" id="VSRR010021114">
    <property type="protein sequence ID" value="MPC63670.1"/>
    <property type="molecule type" value="Genomic_DNA"/>
</dbReference>
<gene>
    <name evidence="1" type="ORF">E2C01_057771</name>
</gene>
<dbReference type="Proteomes" id="UP000324222">
    <property type="component" value="Unassembled WGS sequence"/>
</dbReference>
<organism evidence="1 2">
    <name type="scientific">Portunus trituberculatus</name>
    <name type="common">Swimming crab</name>
    <name type="synonym">Neptunus trituberculatus</name>
    <dbReference type="NCBI Taxonomy" id="210409"/>
    <lineage>
        <taxon>Eukaryota</taxon>
        <taxon>Metazoa</taxon>
        <taxon>Ecdysozoa</taxon>
        <taxon>Arthropoda</taxon>
        <taxon>Crustacea</taxon>
        <taxon>Multicrustacea</taxon>
        <taxon>Malacostraca</taxon>
        <taxon>Eumalacostraca</taxon>
        <taxon>Eucarida</taxon>
        <taxon>Decapoda</taxon>
        <taxon>Pleocyemata</taxon>
        <taxon>Brachyura</taxon>
        <taxon>Eubrachyura</taxon>
        <taxon>Portunoidea</taxon>
        <taxon>Portunidae</taxon>
        <taxon>Portuninae</taxon>
        <taxon>Portunus</taxon>
    </lineage>
</organism>
<accession>A0A5B7GUF8</accession>
<protein>
    <submittedName>
        <fullName evidence="1">Uncharacterized protein</fullName>
    </submittedName>
</protein>
<dbReference type="AlphaFoldDB" id="A0A5B7GUF8"/>
<evidence type="ECO:0000313" key="1">
    <source>
        <dbReference type="EMBL" id="MPC63670.1"/>
    </source>
</evidence>
<evidence type="ECO:0000313" key="2">
    <source>
        <dbReference type="Proteomes" id="UP000324222"/>
    </source>
</evidence>
<reference evidence="1 2" key="1">
    <citation type="submission" date="2019-05" db="EMBL/GenBank/DDBJ databases">
        <title>Another draft genome of Portunus trituberculatus and its Hox gene families provides insights of decapod evolution.</title>
        <authorList>
            <person name="Jeong J.-H."/>
            <person name="Song I."/>
            <person name="Kim S."/>
            <person name="Choi T."/>
            <person name="Kim D."/>
            <person name="Ryu S."/>
            <person name="Kim W."/>
        </authorList>
    </citation>
    <scope>NUCLEOTIDE SEQUENCE [LARGE SCALE GENOMIC DNA]</scope>
    <source>
        <tissue evidence="1">Muscle</tissue>
    </source>
</reference>
<name>A0A5B7GUF8_PORTR</name>
<proteinExistence type="predicted"/>
<sequence length="66" mass="7539">MSESEGNREWKRCITSPRDTGRVAWRVPLTLLPATTQAHTSQPLRLFLPPTPRLGMCPYEVESRCI</sequence>
<comment type="caution">
    <text evidence="1">The sequence shown here is derived from an EMBL/GenBank/DDBJ whole genome shotgun (WGS) entry which is preliminary data.</text>
</comment>
<keyword evidence="2" id="KW-1185">Reference proteome</keyword>